<evidence type="ECO:0000313" key="1">
    <source>
        <dbReference type="EMBL" id="MPC43603.1"/>
    </source>
</evidence>
<sequence length="94" mass="10934">MESYDADTNKKTQFVIIFLKEVSTRTFHLQDFPQDDSTSSKLTQVVPDFRTVLRATRRRWFITRAPGPDVKTLAIVRQEGKDRLNYYSEGFSGN</sequence>
<accession>A0A5B7FEU0</accession>
<gene>
    <name evidence="1" type="ORF">E2C01_037253</name>
</gene>
<name>A0A5B7FEU0_PORTR</name>
<organism evidence="1 2">
    <name type="scientific">Portunus trituberculatus</name>
    <name type="common">Swimming crab</name>
    <name type="synonym">Neptunus trituberculatus</name>
    <dbReference type="NCBI Taxonomy" id="210409"/>
    <lineage>
        <taxon>Eukaryota</taxon>
        <taxon>Metazoa</taxon>
        <taxon>Ecdysozoa</taxon>
        <taxon>Arthropoda</taxon>
        <taxon>Crustacea</taxon>
        <taxon>Multicrustacea</taxon>
        <taxon>Malacostraca</taxon>
        <taxon>Eumalacostraca</taxon>
        <taxon>Eucarida</taxon>
        <taxon>Decapoda</taxon>
        <taxon>Pleocyemata</taxon>
        <taxon>Brachyura</taxon>
        <taxon>Eubrachyura</taxon>
        <taxon>Portunoidea</taxon>
        <taxon>Portunidae</taxon>
        <taxon>Portuninae</taxon>
        <taxon>Portunus</taxon>
    </lineage>
</organism>
<protein>
    <submittedName>
        <fullName evidence="1">Uncharacterized protein</fullName>
    </submittedName>
</protein>
<reference evidence="1 2" key="1">
    <citation type="submission" date="2019-05" db="EMBL/GenBank/DDBJ databases">
        <title>Another draft genome of Portunus trituberculatus and its Hox gene families provides insights of decapod evolution.</title>
        <authorList>
            <person name="Jeong J.-H."/>
            <person name="Song I."/>
            <person name="Kim S."/>
            <person name="Choi T."/>
            <person name="Kim D."/>
            <person name="Ryu S."/>
            <person name="Kim W."/>
        </authorList>
    </citation>
    <scope>NUCLEOTIDE SEQUENCE [LARGE SCALE GENOMIC DNA]</scope>
    <source>
        <tissue evidence="1">Muscle</tissue>
    </source>
</reference>
<dbReference type="Proteomes" id="UP000324222">
    <property type="component" value="Unassembled WGS sequence"/>
</dbReference>
<keyword evidence="2" id="KW-1185">Reference proteome</keyword>
<proteinExistence type="predicted"/>
<evidence type="ECO:0000313" key="2">
    <source>
        <dbReference type="Proteomes" id="UP000324222"/>
    </source>
</evidence>
<dbReference type="AlphaFoldDB" id="A0A5B7FEU0"/>
<comment type="caution">
    <text evidence="1">The sequence shown here is derived from an EMBL/GenBank/DDBJ whole genome shotgun (WGS) entry which is preliminary data.</text>
</comment>
<dbReference type="EMBL" id="VSRR010005907">
    <property type="protein sequence ID" value="MPC43603.1"/>
    <property type="molecule type" value="Genomic_DNA"/>
</dbReference>